<accession>A0ACA9MH01</accession>
<proteinExistence type="predicted"/>
<dbReference type="Proteomes" id="UP000789702">
    <property type="component" value="Unassembled WGS sequence"/>
</dbReference>
<reference evidence="1" key="1">
    <citation type="submission" date="2021-06" db="EMBL/GenBank/DDBJ databases">
        <authorList>
            <person name="Kallberg Y."/>
            <person name="Tangrot J."/>
            <person name="Rosling A."/>
        </authorList>
    </citation>
    <scope>NUCLEOTIDE SEQUENCE</scope>
    <source>
        <strain evidence="1">IL203A</strain>
    </source>
</reference>
<dbReference type="EMBL" id="CAJVPU010009124">
    <property type="protein sequence ID" value="CAG8591597.1"/>
    <property type="molecule type" value="Genomic_DNA"/>
</dbReference>
<comment type="caution">
    <text evidence="1">The sequence shown here is derived from an EMBL/GenBank/DDBJ whole genome shotgun (WGS) entry which is preliminary data.</text>
</comment>
<keyword evidence="2" id="KW-1185">Reference proteome</keyword>
<evidence type="ECO:0000313" key="1">
    <source>
        <dbReference type="EMBL" id="CAG8591597.1"/>
    </source>
</evidence>
<evidence type="ECO:0000313" key="2">
    <source>
        <dbReference type="Proteomes" id="UP000789702"/>
    </source>
</evidence>
<organism evidence="1 2">
    <name type="scientific">Dentiscutata heterogama</name>
    <dbReference type="NCBI Taxonomy" id="1316150"/>
    <lineage>
        <taxon>Eukaryota</taxon>
        <taxon>Fungi</taxon>
        <taxon>Fungi incertae sedis</taxon>
        <taxon>Mucoromycota</taxon>
        <taxon>Glomeromycotina</taxon>
        <taxon>Glomeromycetes</taxon>
        <taxon>Diversisporales</taxon>
        <taxon>Gigasporaceae</taxon>
        <taxon>Dentiscutata</taxon>
    </lineage>
</organism>
<sequence length="93" mass="11133">RARSDTSSDNSNVREEIDELYTEAMHIESHVHTIAALEQQLQEQENRELIMIMEFQRNIEDQEQMILELRRQLEEHDKVIAYLKSLFSEMSKL</sequence>
<protein>
    <submittedName>
        <fullName evidence="1">14100_t:CDS:1</fullName>
    </submittedName>
</protein>
<name>A0ACA9MH01_9GLOM</name>
<gene>
    <name evidence="1" type="ORF">DHETER_LOCUS6881</name>
</gene>
<feature type="non-terminal residue" evidence="1">
    <location>
        <position position="1"/>
    </location>
</feature>